<evidence type="ECO:0000256" key="1">
    <source>
        <dbReference type="SAM" id="MobiDB-lite"/>
    </source>
</evidence>
<keyword evidence="2" id="KW-0812">Transmembrane</keyword>
<keyword evidence="2" id="KW-0472">Membrane</keyword>
<dbReference type="Proteomes" id="UP000751190">
    <property type="component" value="Unassembled WGS sequence"/>
</dbReference>
<evidence type="ECO:0000313" key="6">
    <source>
        <dbReference type="Proteomes" id="UP000751190"/>
    </source>
</evidence>
<evidence type="ECO:0000256" key="2">
    <source>
        <dbReference type="SAM" id="Phobius"/>
    </source>
</evidence>
<dbReference type="AlphaFoldDB" id="A0A8J6BZX4"/>
<evidence type="ECO:0000256" key="3">
    <source>
        <dbReference type="SAM" id="SignalP"/>
    </source>
</evidence>
<organism evidence="4 6">
    <name type="scientific">Diacronema lutheri</name>
    <name type="common">Unicellular marine alga</name>
    <name type="synonym">Monochrysis lutheri</name>
    <dbReference type="NCBI Taxonomy" id="2081491"/>
    <lineage>
        <taxon>Eukaryota</taxon>
        <taxon>Haptista</taxon>
        <taxon>Haptophyta</taxon>
        <taxon>Pavlovophyceae</taxon>
        <taxon>Pavlovales</taxon>
        <taxon>Pavlovaceae</taxon>
        <taxon>Diacronema</taxon>
    </lineage>
</organism>
<evidence type="ECO:0000313" key="4">
    <source>
        <dbReference type="EMBL" id="KAG8457387.1"/>
    </source>
</evidence>
<gene>
    <name evidence="4" type="ORF">KFE25_005068</name>
    <name evidence="5" type="ORF">KFE25_005072</name>
</gene>
<dbReference type="EMBL" id="JAGTXO010000072">
    <property type="protein sequence ID" value="KAG8457387.1"/>
    <property type="molecule type" value="Genomic_DNA"/>
</dbReference>
<dbReference type="EMBL" id="JAGTXO010000072">
    <property type="protein sequence ID" value="KAG8457391.1"/>
    <property type="molecule type" value="Genomic_DNA"/>
</dbReference>
<keyword evidence="3" id="KW-0732">Signal</keyword>
<feature type="region of interest" description="Disordered" evidence="1">
    <location>
        <begin position="252"/>
        <end position="271"/>
    </location>
</feature>
<feature type="transmembrane region" description="Helical" evidence="2">
    <location>
        <begin position="218"/>
        <end position="243"/>
    </location>
</feature>
<proteinExistence type="predicted"/>
<accession>A0A8J6BZX4</accession>
<evidence type="ECO:0008006" key="7">
    <source>
        <dbReference type="Google" id="ProtNLM"/>
    </source>
</evidence>
<reference evidence="4" key="1">
    <citation type="submission" date="2021-05" db="EMBL/GenBank/DDBJ databases">
        <title>The genome of the haptophyte Pavlova lutheri (Diacronema luteri, Pavlovales) - a model for lipid biosynthesis in eukaryotic algae.</title>
        <authorList>
            <person name="Hulatt C.J."/>
            <person name="Posewitz M.C."/>
        </authorList>
    </citation>
    <scope>NUCLEOTIDE SEQUENCE</scope>
    <source>
        <strain evidence="4">NIVA-4/92</strain>
    </source>
</reference>
<protein>
    <recommendedName>
        <fullName evidence="7">Transmembrane protein</fullName>
    </recommendedName>
</protein>
<comment type="caution">
    <text evidence="4">The sequence shown here is derived from an EMBL/GenBank/DDBJ whole genome shotgun (WGS) entry which is preliminary data.</text>
</comment>
<name>A0A8J6BZX4_DIALT</name>
<feature type="chain" id="PRO_5036271951" description="Transmembrane protein" evidence="3">
    <location>
        <begin position="16"/>
        <end position="271"/>
    </location>
</feature>
<evidence type="ECO:0000313" key="5">
    <source>
        <dbReference type="EMBL" id="KAG8457391.1"/>
    </source>
</evidence>
<feature type="signal peptide" evidence="3">
    <location>
        <begin position="1"/>
        <end position="15"/>
    </location>
</feature>
<sequence length="271" mass="28039">MRAALLPLVLSVAHAATEGPVAFGGSSWYLADIQVSCTTACTALGATCDGDALRAFTAPVETVFEDFIDDFAAVGAGYCTVSYPKVSNLPSTLGERTETEGEIVMGGDISAWTDDKKGAFERAGARVLNADVKITGVTAASVLVSFVAYAQQGVYTDELSVAAKMRDAAIVRRLKEALAQETGIAVESDPRVTKTTVFAFSATGELEGRTAFARTSAIVGGVLGGFFGVVLLTASLALGVVCYRRHQAVAKGRSSTPAPGRQAAVVTTGRV</sequence>
<keyword evidence="6" id="KW-1185">Reference proteome</keyword>
<keyword evidence="2" id="KW-1133">Transmembrane helix</keyword>